<dbReference type="SUPFAM" id="SSF46689">
    <property type="entry name" value="Homeodomain-like"/>
    <property type="match status" value="2"/>
</dbReference>
<gene>
    <name evidence="5" type="ORF">ABID24_000246</name>
</gene>
<dbReference type="PROSITE" id="PS01124">
    <property type="entry name" value="HTH_ARAC_FAMILY_2"/>
    <property type="match status" value="1"/>
</dbReference>
<dbReference type="SMART" id="SM00342">
    <property type="entry name" value="HTH_ARAC"/>
    <property type="match status" value="1"/>
</dbReference>
<dbReference type="Pfam" id="PF12833">
    <property type="entry name" value="HTH_18"/>
    <property type="match status" value="1"/>
</dbReference>
<organism evidence="5 6">
    <name type="scientific">Blautia caecimuris</name>
    <dbReference type="NCBI Taxonomy" id="1796615"/>
    <lineage>
        <taxon>Bacteria</taxon>
        <taxon>Bacillati</taxon>
        <taxon>Bacillota</taxon>
        <taxon>Clostridia</taxon>
        <taxon>Lachnospirales</taxon>
        <taxon>Lachnospiraceae</taxon>
        <taxon>Blautia</taxon>
    </lineage>
</organism>
<keyword evidence="6" id="KW-1185">Reference proteome</keyword>
<dbReference type="Gene3D" id="1.10.10.60">
    <property type="entry name" value="Homeodomain-like"/>
    <property type="match status" value="2"/>
</dbReference>
<dbReference type="InterPro" id="IPR037923">
    <property type="entry name" value="HTH-like"/>
</dbReference>
<feature type="domain" description="HTH araC/xylS-type" evidence="4">
    <location>
        <begin position="180"/>
        <end position="278"/>
    </location>
</feature>
<dbReference type="PRINTS" id="PR00032">
    <property type="entry name" value="HTHARAC"/>
</dbReference>
<dbReference type="InterPro" id="IPR020449">
    <property type="entry name" value="Tscrpt_reg_AraC-type_HTH"/>
</dbReference>
<keyword evidence="2" id="KW-0238">DNA-binding</keyword>
<dbReference type="PANTHER" id="PTHR43280:SF28">
    <property type="entry name" value="HTH-TYPE TRANSCRIPTIONAL ACTIVATOR RHAS"/>
    <property type="match status" value="1"/>
</dbReference>
<evidence type="ECO:0000313" key="6">
    <source>
        <dbReference type="Proteomes" id="UP001549106"/>
    </source>
</evidence>
<evidence type="ECO:0000256" key="2">
    <source>
        <dbReference type="ARBA" id="ARBA00023125"/>
    </source>
</evidence>
<accession>A0ABV2LXU9</accession>
<protein>
    <submittedName>
        <fullName evidence="5">AraC-like DNA-binding protein</fullName>
    </submittedName>
</protein>
<evidence type="ECO:0000256" key="1">
    <source>
        <dbReference type="ARBA" id="ARBA00023015"/>
    </source>
</evidence>
<dbReference type="InterPro" id="IPR003313">
    <property type="entry name" value="AraC-bd"/>
</dbReference>
<sequence>MRSKEAKVKEHSHYYLYQPSATASRLYLYPIALGYFEYETGYSLWRNSYDSFLLMYLIKGSCLIQYQNEELRVSSGNFILLDCYQPHGYRFDEDSDVLWLHFDGPLARSYYELLSVQGIVFSPSNPSPVIHNMEKLVDLFKKAMPIKEYMVSDRITQILNALLNSRSQAKTTFSHSEVIENSLIYISKHFSEHLTMETLAANSNMSLFHFTRIFSAETGYTPYQYLIATRINSAKYLLRTPDLPIKDIAFSSGFSSESSFCSTFKKWEHMTPSQFRSSIFSDSSL</sequence>
<dbReference type="PANTHER" id="PTHR43280">
    <property type="entry name" value="ARAC-FAMILY TRANSCRIPTIONAL REGULATOR"/>
    <property type="match status" value="1"/>
</dbReference>
<evidence type="ECO:0000256" key="3">
    <source>
        <dbReference type="ARBA" id="ARBA00023163"/>
    </source>
</evidence>
<dbReference type="SUPFAM" id="SSF51215">
    <property type="entry name" value="Regulatory protein AraC"/>
    <property type="match status" value="1"/>
</dbReference>
<dbReference type="EMBL" id="JBEPMJ010000001">
    <property type="protein sequence ID" value="MET3749030.1"/>
    <property type="molecule type" value="Genomic_DNA"/>
</dbReference>
<reference evidence="5 6" key="1">
    <citation type="submission" date="2024-06" db="EMBL/GenBank/DDBJ databases">
        <title>Genomic Encyclopedia of Type Strains, Phase IV (KMG-IV): sequencing the most valuable type-strain genomes for metagenomic binning, comparative biology and taxonomic classification.</title>
        <authorList>
            <person name="Goeker M."/>
        </authorList>
    </citation>
    <scope>NUCLEOTIDE SEQUENCE [LARGE SCALE GENOMIC DNA]</scope>
    <source>
        <strain evidence="5 6">DSM 29492</strain>
    </source>
</reference>
<dbReference type="RefSeq" id="WP_257463758.1">
    <property type="nucleotide sequence ID" value="NZ_JANJZT010000001.1"/>
</dbReference>
<evidence type="ECO:0000259" key="4">
    <source>
        <dbReference type="PROSITE" id="PS01124"/>
    </source>
</evidence>
<dbReference type="InterPro" id="IPR018060">
    <property type="entry name" value="HTH_AraC"/>
</dbReference>
<name>A0ABV2LXU9_9FIRM</name>
<dbReference type="Proteomes" id="UP001549106">
    <property type="component" value="Unassembled WGS sequence"/>
</dbReference>
<evidence type="ECO:0000313" key="5">
    <source>
        <dbReference type="EMBL" id="MET3749030.1"/>
    </source>
</evidence>
<dbReference type="Pfam" id="PF02311">
    <property type="entry name" value="AraC_binding"/>
    <property type="match status" value="1"/>
</dbReference>
<keyword evidence="1" id="KW-0805">Transcription regulation</keyword>
<keyword evidence="3" id="KW-0804">Transcription</keyword>
<dbReference type="InterPro" id="IPR009057">
    <property type="entry name" value="Homeodomain-like_sf"/>
</dbReference>
<comment type="caution">
    <text evidence="5">The sequence shown here is derived from an EMBL/GenBank/DDBJ whole genome shotgun (WGS) entry which is preliminary data.</text>
</comment>
<proteinExistence type="predicted"/>